<dbReference type="InterPro" id="IPR017439">
    <property type="entry name" value="Amidohydrolase"/>
</dbReference>
<dbReference type="AlphaFoldDB" id="A0A521CPX2"/>
<feature type="binding site" evidence="2">
    <location>
        <position position="106"/>
    </location>
    <ligand>
        <name>Mn(2+)</name>
        <dbReference type="ChEBI" id="CHEBI:29035"/>
        <label>2</label>
    </ligand>
</feature>
<dbReference type="GO" id="GO:0019877">
    <property type="term" value="P:diaminopimelate biosynthetic process"/>
    <property type="evidence" value="ECO:0007669"/>
    <property type="project" value="UniProtKB-ARBA"/>
</dbReference>
<dbReference type="GO" id="GO:0046872">
    <property type="term" value="F:metal ion binding"/>
    <property type="evidence" value="ECO:0007669"/>
    <property type="project" value="UniProtKB-KW"/>
</dbReference>
<dbReference type="EMBL" id="FXTI01000004">
    <property type="protein sequence ID" value="SMO61448.1"/>
    <property type="molecule type" value="Genomic_DNA"/>
</dbReference>
<feature type="binding site" evidence="2">
    <location>
        <position position="165"/>
    </location>
    <ligand>
        <name>Mn(2+)</name>
        <dbReference type="ChEBI" id="CHEBI:29035"/>
        <label>2</label>
    </ligand>
</feature>
<protein>
    <submittedName>
        <fullName evidence="4">Amidohydrolase</fullName>
    </submittedName>
</protein>
<evidence type="ECO:0000256" key="1">
    <source>
        <dbReference type="ARBA" id="ARBA00022801"/>
    </source>
</evidence>
<comment type="cofactor">
    <cofactor evidence="2">
        <name>Mn(2+)</name>
        <dbReference type="ChEBI" id="CHEBI:29035"/>
    </cofactor>
    <text evidence="2">The Mn(2+) ion enhances activity.</text>
</comment>
<dbReference type="FunFam" id="3.30.70.360:FF:000001">
    <property type="entry name" value="N-acetyldiaminopimelate deacetylase"/>
    <property type="match status" value="1"/>
</dbReference>
<organism evidence="4 5">
    <name type="scientific">Melghirimyces algeriensis</name>
    <dbReference type="NCBI Taxonomy" id="910412"/>
    <lineage>
        <taxon>Bacteria</taxon>
        <taxon>Bacillati</taxon>
        <taxon>Bacillota</taxon>
        <taxon>Bacilli</taxon>
        <taxon>Bacillales</taxon>
        <taxon>Thermoactinomycetaceae</taxon>
        <taxon>Melghirimyces</taxon>
    </lineage>
</organism>
<dbReference type="NCBIfam" id="TIGR01891">
    <property type="entry name" value="amidohydrolases"/>
    <property type="match status" value="1"/>
</dbReference>
<gene>
    <name evidence="4" type="ORF">SAMN06264849_104113</name>
</gene>
<dbReference type="PANTHER" id="PTHR11014">
    <property type="entry name" value="PEPTIDASE M20 FAMILY MEMBER"/>
    <property type="match status" value="1"/>
</dbReference>
<evidence type="ECO:0000256" key="2">
    <source>
        <dbReference type="PIRSR" id="PIRSR005962-1"/>
    </source>
</evidence>
<feature type="domain" description="Peptidase M20 dimerisation" evidence="3">
    <location>
        <begin position="188"/>
        <end position="281"/>
    </location>
</feature>
<proteinExistence type="predicted"/>
<dbReference type="PIRSF" id="PIRSF005962">
    <property type="entry name" value="Pept_M20D_amidohydro"/>
    <property type="match status" value="1"/>
</dbReference>
<keyword evidence="1 4" id="KW-0378">Hydrolase</keyword>
<dbReference type="InterPro" id="IPR036264">
    <property type="entry name" value="Bact_exopeptidase_dim_dom"/>
</dbReference>
<dbReference type="GO" id="GO:0050118">
    <property type="term" value="F:N-acetyldiaminopimelate deacetylase activity"/>
    <property type="evidence" value="ECO:0007669"/>
    <property type="project" value="UniProtKB-ARBA"/>
</dbReference>
<dbReference type="PANTHER" id="PTHR11014:SF63">
    <property type="entry name" value="METALLOPEPTIDASE, PUTATIVE (AFU_ORTHOLOGUE AFUA_6G09600)-RELATED"/>
    <property type="match status" value="1"/>
</dbReference>
<dbReference type="RefSeq" id="WP_342778371.1">
    <property type="nucleotide sequence ID" value="NZ_FXTI01000004.1"/>
</dbReference>
<evidence type="ECO:0000313" key="4">
    <source>
        <dbReference type="EMBL" id="SMO61448.1"/>
    </source>
</evidence>
<dbReference type="InterPro" id="IPR011650">
    <property type="entry name" value="Peptidase_M20_dimer"/>
</dbReference>
<dbReference type="Gene3D" id="3.30.70.360">
    <property type="match status" value="1"/>
</dbReference>
<feature type="binding site" evidence="2">
    <location>
        <position position="140"/>
    </location>
    <ligand>
        <name>Mn(2+)</name>
        <dbReference type="ChEBI" id="CHEBI:29035"/>
        <label>2</label>
    </ligand>
</feature>
<reference evidence="4 5" key="1">
    <citation type="submission" date="2017-05" db="EMBL/GenBank/DDBJ databases">
        <authorList>
            <person name="Varghese N."/>
            <person name="Submissions S."/>
        </authorList>
    </citation>
    <scope>NUCLEOTIDE SEQUENCE [LARGE SCALE GENOMIC DNA]</scope>
    <source>
        <strain evidence="4 5">DSM 45474</strain>
    </source>
</reference>
<keyword evidence="5" id="KW-1185">Reference proteome</keyword>
<evidence type="ECO:0000259" key="3">
    <source>
        <dbReference type="Pfam" id="PF07687"/>
    </source>
</evidence>
<name>A0A521CPX2_9BACL</name>
<dbReference type="Pfam" id="PF07687">
    <property type="entry name" value="M20_dimer"/>
    <property type="match status" value="1"/>
</dbReference>
<dbReference type="Pfam" id="PF01546">
    <property type="entry name" value="Peptidase_M20"/>
    <property type="match status" value="1"/>
</dbReference>
<keyword evidence="2" id="KW-0464">Manganese</keyword>
<dbReference type="Gene3D" id="3.40.630.10">
    <property type="entry name" value="Zn peptidases"/>
    <property type="match status" value="1"/>
</dbReference>
<dbReference type="Proteomes" id="UP000315636">
    <property type="component" value="Unassembled WGS sequence"/>
</dbReference>
<feature type="binding site" evidence="2">
    <location>
        <position position="364"/>
    </location>
    <ligand>
        <name>Mn(2+)</name>
        <dbReference type="ChEBI" id="CHEBI:29035"/>
        <label>2</label>
    </ligand>
</feature>
<evidence type="ECO:0000313" key="5">
    <source>
        <dbReference type="Proteomes" id="UP000315636"/>
    </source>
</evidence>
<keyword evidence="2" id="KW-0479">Metal-binding</keyword>
<dbReference type="InterPro" id="IPR002933">
    <property type="entry name" value="Peptidase_M20"/>
</dbReference>
<sequence>MKKDSLKSEIEAVYPRMVELRRQFHQFPELSFKEEKTSMQVASILKDLGLDVRTGVGGNGVVAILEGTLPGRTVALRADMDALPIQDEKTCDYRSQVDGVMHACGHDAHMASLLGVAQILQQRKEEIRGRIVFLFQHAEEQIPGGAAQMIRAGALDGVDAVYGVHLWTPLPRGVVGIREGTLMAAADSFQIQVTGKGGHGGLPHQAVDAVVTASHLVVNLQTIVSRQLDPLKSGVISVGKLQGGESFNVIAESAVLTGTVRTFDPEIRSDIQRQIGKVAEQTCQMFGAQCDYRYQWGYPAVVNHPAEACQVAEVARWMLGKDQVWEISPMMAGEDFAYYLQERPGAFCFVGAGNEQKDFVYPHHHPRFDLDEEAMKISAELMIHTALAALK</sequence>
<feature type="binding site" evidence="2">
    <location>
        <position position="104"/>
    </location>
    <ligand>
        <name>Mn(2+)</name>
        <dbReference type="ChEBI" id="CHEBI:29035"/>
        <label>2</label>
    </ligand>
</feature>
<dbReference type="SUPFAM" id="SSF53187">
    <property type="entry name" value="Zn-dependent exopeptidases"/>
    <property type="match status" value="1"/>
</dbReference>
<dbReference type="SUPFAM" id="SSF55031">
    <property type="entry name" value="Bacterial exopeptidase dimerisation domain"/>
    <property type="match status" value="1"/>
</dbReference>
<accession>A0A521CPX2</accession>